<evidence type="ECO:0000313" key="2">
    <source>
        <dbReference type="Proteomes" id="UP001190700"/>
    </source>
</evidence>
<proteinExistence type="predicted"/>
<reference evidence="1 2" key="1">
    <citation type="journal article" date="2015" name="Genome Biol. Evol.">
        <title>Comparative Genomics of a Bacterivorous Green Alga Reveals Evolutionary Causalities and Consequences of Phago-Mixotrophic Mode of Nutrition.</title>
        <authorList>
            <person name="Burns J.A."/>
            <person name="Paasch A."/>
            <person name="Narechania A."/>
            <person name="Kim E."/>
        </authorList>
    </citation>
    <scope>NUCLEOTIDE SEQUENCE [LARGE SCALE GENOMIC DNA]</scope>
    <source>
        <strain evidence="1 2">PLY_AMNH</strain>
    </source>
</reference>
<comment type="caution">
    <text evidence="1">The sequence shown here is derived from an EMBL/GenBank/DDBJ whole genome shotgun (WGS) entry which is preliminary data.</text>
</comment>
<feature type="non-terminal residue" evidence="1">
    <location>
        <position position="76"/>
    </location>
</feature>
<sequence>MSNEFQAHPVQRLNFDNTTRQVNDAFFSLVKPTPLDSEPYLVTASSEVAYLLDLDPEEFDSYEFPLYFSGCAELPG</sequence>
<dbReference type="AlphaFoldDB" id="A0AAE0FGG8"/>
<dbReference type="EMBL" id="LGRX02018869">
    <property type="protein sequence ID" value="KAK3259299.1"/>
    <property type="molecule type" value="Genomic_DNA"/>
</dbReference>
<keyword evidence="2" id="KW-1185">Reference proteome</keyword>
<dbReference type="Proteomes" id="UP001190700">
    <property type="component" value="Unassembled WGS sequence"/>
</dbReference>
<accession>A0AAE0FGG8</accession>
<evidence type="ECO:0000313" key="1">
    <source>
        <dbReference type="EMBL" id="KAK3259299.1"/>
    </source>
</evidence>
<organism evidence="1 2">
    <name type="scientific">Cymbomonas tetramitiformis</name>
    <dbReference type="NCBI Taxonomy" id="36881"/>
    <lineage>
        <taxon>Eukaryota</taxon>
        <taxon>Viridiplantae</taxon>
        <taxon>Chlorophyta</taxon>
        <taxon>Pyramimonadophyceae</taxon>
        <taxon>Pyramimonadales</taxon>
        <taxon>Pyramimonadaceae</taxon>
        <taxon>Cymbomonas</taxon>
    </lineage>
</organism>
<gene>
    <name evidence="1" type="ORF">CYMTET_31696</name>
</gene>
<protein>
    <submittedName>
        <fullName evidence="1">Uncharacterized protein</fullName>
    </submittedName>
</protein>
<name>A0AAE0FGG8_9CHLO</name>